<dbReference type="FunFam" id="2.60.40.420:FF:000049">
    <property type="entry name" value="Laccase"/>
    <property type="match status" value="1"/>
</dbReference>
<keyword evidence="9 13" id="KW-0677">Repeat</keyword>
<dbReference type="EMBL" id="QPKB01000003">
    <property type="protein sequence ID" value="RWR78417.1"/>
    <property type="molecule type" value="Genomic_DNA"/>
</dbReference>
<keyword evidence="10 13" id="KW-0560">Oxidoreductase</keyword>
<keyword evidence="18" id="KW-1185">Reference proteome</keyword>
<evidence type="ECO:0000256" key="4">
    <source>
        <dbReference type="ARBA" id="ARBA00010609"/>
    </source>
</evidence>
<comment type="cofactor">
    <cofactor evidence="13">
        <name>Cu cation</name>
        <dbReference type="ChEBI" id="CHEBI:23378"/>
    </cofactor>
    <text evidence="13">Binds 4 Cu cations per monomer.</text>
</comment>
<dbReference type="GO" id="GO:0048046">
    <property type="term" value="C:apoplast"/>
    <property type="evidence" value="ECO:0007669"/>
    <property type="project" value="UniProtKB-SubCell"/>
</dbReference>
<reference evidence="17 18" key="1">
    <citation type="journal article" date="2019" name="Nat. Plants">
        <title>Stout camphor tree genome fills gaps in understanding of flowering plant genome evolution.</title>
        <authorList>
            <person name="Chaw S.M."/>
            <person name="Liu Y.C."/>
            <person name="Wu Y.W."/>
            <person name="Wang H.Y."/>
            <person name="Lin C.I."/>
            <person name="Wu C.S."/>
            <person name="Ke H.M."/>
            <person name="Chang L.Y."/>
            <person name="Hsu C.Y."/>
            <person name="Yang H.T."/>
            <person name="Sudianto E."/>
            <person name="Hsu M.H."/>
            <person name="Wu K.P."/>
            <person name="Wang L.N."/>
            <person name="Leebens-Mack J.H."/>
            <person name="Tsai I.J."/>
        </authorList>
    </citation>
    <scope>NUCLEOTIDE SEQUENCE [LARGE SCALE GENOMIC DNA]</scope>
    <source>
        <strain evidence="18">cv. Chaw 1501</strain>
        <tissue evidence="17">Young leaves</tissue>
    </source>
</reference>
<dbReference type="InterPro" id="IPR045087">
    <property type="entry name" value="Cu-oxidase_fam"/>
</dbReference>
<gene>
    <name evidence="17" type="ORF">CKAN_00694800</name>
</gene>
<feature type="domain" description="Plastocyanin-like" evidence="15">
    <location>
        <begin position="416"/>
        <end position="550"/>
    </location>
</feature>
<dbReference type="InterPro" id="IPR034288">
    <property type="entry name" value="CuRO_1_LCC"/>
</dbReference>
<evidence type="ECO:0000259" key="14">
    <source>
        <dbReference type="Pfam" id="PF00394"/>
    </source>
</evidence>
<dbReference type="GO" id="GO:0052716">
    <property type="term" value="F:hydroquinone:oxygen oxidoreductase activity"/>
    <property type="evidence" value="ECO:0007669"/>
    <property type="project" value="UniProtKB-EC"/>
</dbReference>
<evidence type="ECO:0000256" key="10">
    <source>
        <dbReference type="ARBA" id="ARBA00023002"/>
    </source>
</evidence>
<evidence type="ECO:0000259" key="16">
    <source>
        <dbReference type="Pfam" id="PF07732"/>
    </source>
</evidence>
<evidence type="ECO:0000256" key="2">
    <source>
        <dbReference type="ARBA" id="ARBA00002075"/>
    </source>
</evidence>
<proteinExistence type="inferred from homology"/>
<organism evidence="17 18">
    <name type="scientific">Cinnamomum micranthum f. kanehirae</name>
    <dbReference type="NCBI Taxonomy" id="337451"/>
    <lineage>
        <taxon>Eukaryota</taxon>
        <taxon>Viridiplantae</taxon>
        <taxon>Streptophyta</taxon>
        <taxon>Embryophyta</taxon>
        <taxon>Tracheophyta</taxon>
        <taxon>Spermatophyta</taxon>
        <taxon>Magnoliopsida</taxon>
        <taxon>Magnoliidae</taxon>
        <taxon>Laurales</taxon>
        <taxon>Lauraceae</taxon>
        <taxon>Cinnamomum</taxon>
    </lineage>
</organism>
<dbReference type="CDD" id="cd13849">
    <property type="entry name" value="CuRO_1_LCC_plant"/>
    <property type="match status" value="1"/>
</dbReference>
<dbReference type="GO" id="GO:0005507">
    <property type="term" value="F:copper ion binding"/>
    <property type="evidence" value="ECO:0007669"/>
    <property type="project" value="InterPro"/>
</dbReference>
<evidence type="ECO:0000256" key="7">
    <source>
        <dbReference type="ARBA" id="ARBA00022525"/>
    </source>
</evidence>
<dbReference type="InterPro" id="IPR002355">
    <property type="entry name" value="Cu_oxidase_Cu_BS"/>
</dbReference>
<dbReference type="InterPro" id="IPR011706">
    <property type="entry name" value="Cu-oxidase_C"/>
</dbReference>
<evidence type="ECO:0000256" key="6">
    <source>
        <dbReference type="ARBA" id="ARBA00022523"/>
    </source>
</evidence>
<dbReference type="GO" id="GO:0046274">
    <property type="term" value="P:lignin catabolic process"/>
    <property type="evidence" value="ECO:0007669"/>
    <property type="project" value="UniProtKB-KW"/>
</dbReference>
<keyword evidence="8 13" id="KW-0479">Metal-binding</keyword>
<dbReference type="InterPro" id="IPR011707">
    <property type="entry name" value="Cu-oxidase-like_N"/>
</dbReference>
<dbReference type="EC" id="1.10.3.2" evidence="5 13"/>
<evidence type="ECO:0000313" key="18">
    <source>
        <dbReference type="Proteomes" id="UP000283530"/>
    </source>
</evidence>
<dbReference type="Proteomes" id="UP000283530">
    <property type="component" value="Unassembled WGS sequence"/>
</dbReference>
<evidence type="ECO:0000256" key="11">
    <source>
        <dbReference type="ARBA" id="ARBA00023008"/>
    </source>
</evidence>
<dbReference type="InterPro" id="IPR034285">
    <property type="entry name" value="CuRO_2_LCC"/>
</dbReference>
<dbReference type="InterPro" id="IPR033138">
    <property type="entry name" value="Cu_oxidase_CS"/>
</dbReference>
<dbReference type="PANTHER" id="PTHR11709:SF262">
    <property type="entry name" value="LACCASE-14"/>
    <property type="match status" value="1"/>
</dbReference>
<name>A0A443NIT5_9MAGN</name>
<evidence type="ECO:0000256" key="9">
    <source>
        <dbReference type="ARBA" id="ARBA00022737"/>
    </source>
</evidence>
<sequence>MGLGKNLLSELLGLVFLHGLFIYTVLGKTHHYDFVFKAAPYTRLCKTKNIMTINGQFPGPTIYARKGDTVIVDLHNHATENLTLHWHGVKQPRNPWSDGPEFITQCPIRPGGFFSYKIILSSEEGTLWWHAHSDWTRATVHGVIVIYPANGTKYPFPNPYKEVPIVIGEWWKSDVMEVLDEALQTGGEPNVSDAYTINGQPGDLYNCSKPGTFRMLVKKGKTYLLRLVNAAMNSEHFLSVADHNLTVVGMDGSYIKPITTNYVMITPGQTMDILIQANQPRSLYYMAAIPYSSGNVSFDNTTTTAILRYSGNYSQPSSPSFPTIPNFNDTRAATNFTKRLRSLADNDHPISVPLTIDKHLILTVSVNTLSCPGNSCQGPNGSRLSASLNNISFVNPKIDVLQAYYKGINGVFDKDFPDAPPLIFNFTADNFPLSLLTPKLATKVKELKYNSTVELVYQGTNLVEGENHPLHLHGYSFYVVGTGFGNFDKDKDPLAYNLVDPPKLNTVGIPRNGWVAIRFKASNPGVWLMHCHLERHLSWGMDTTFIVRNGRTPEARLLSPPPDMPSCY</sequence>
<evidence type="ECO:0000256" key="12">
    <source>
        <dbReference type="ARBA" id="ARBA00023185"/>
    </source>
</evidence>
<comment type="catalytic activity">
    <reaction evidence="1 13">
        <text>4 hydroquinone + O2 = 4 benzosemiquinone + 2 H2O</text>
        <dbReference type="Rhea" id="RHEA:11276"/>
        <dbReference type="ChEBI" id="CHEBI:15377"/>
        <dbReference type="ChEBI" id="CHEBI:15379"/>
        <dbReference type="ChEBI" id="CHEBI:17594"/>
        <dbReference type="ChEBI" id="CHEBI:17977"/>
        <dbReference type="EC" id="1.10.3.2"/>
    </reaction>
</comment>
<comment type="caution">
    <text evidence="17">The sequence shown here is derived from an EMBL/GenBank/DDBJ whole genome shotgun (WGS) entry which is preliminary data.</text>
</comment>
<keyword evidence="7 13" id="KW-0964">Secreted</keyword>
<dbReference type="SUPFAM" id="SSF49503">
    <property type="entry name" value="Cupredoxins"/>
    <property type="match status" value="3"/>
</dbReference>
<evidence type="ECO:0000256" key="8">
    <source>
        <dbReference type="ARBA" id="ARBA00022723"/>
    </source>
</evidence>
<dbReference type="Pfam" id="PF07732">
    <property type="entry name" value="Cu-oxidase_3"/>
    <property type="match status" value="1"/>
</dbReference>
<dbReference type="STRING" id="337451.A0A443NIT5"/>
<comment type="function">
    <text evidence="2 13">Lignin degradation and detoxification of lignin-derived products.</text>
</comment>
<evidence type="ECO:0000256" key="1">
    <source>
        <dbReference type="ARBA" id="ARBA00000349"/>
    </source>
</evidence>
<dbReference type="OrthoDB" id="2121828at2759"/>
<evidence type="ECO:0000259" key="15">
    <source>
        <dbReference type="Pfam" id="PF07731"/>
    </source>
</evidence>
<dbReference type="CDD" id="cd13897">
    <property type="entry name" value="CuRO_3_LCC_plant"/>
    <property type="match status" value="1"/>
</dbReference>
<protein>
    <recommendedName>
        <fullName evidence="5 13">Laccase</fullName>
        <ecNumber evidence="5 13">1.10.3.2</ecNumber>
    </recommendedName>
    <alternativeName>
        <fullName evidence="13">Benzenediol:oxygen oxidoreductase</fullName>
    </alternativeName>
    <alternativeName>
        <fullName evidence="13">Diphenol oxidase</fullName>
    </alternativeName>
    <alternativeName>
        <fullName evidence="13">Urishiol oxidase</fullName>
    </alternativeName>
</protein>
<dbReference type="CDD" id="cd13875">
    <property type="entry name" value="CuRO_2_LCC_plant"/>
    <property type="match status" value="1"/>
</dbReference>
<keyword evidence="6 13" id="KW-0052">Apoplast</keyword>
<dbReference type="PROSITE" id="PS00079">
    <property type="entry name" value="MULTICOPPER_OXIDASE1"/>
    <property type="match status" value="1"/>
</dbReference>
<dbReference type="AlphaFoldDB" id="A0A443NIT5"/>
<dbReference type="PANTHER" id="PTHR11709">
    <property type="entry name" value="MULTI-COPPER OXIDASE"/>
    <property type="match status" value="1"/>
</dbReference>
<evidence type="ECO:0000256" key="13">
    <source>
        <dbReference type="RuleBase" id="RU361119"/>
    </source>
</evidence>
<dbReference type="InterPro" id="IPR034289">
    <property type="entry name" value="CuRO_3_LCC"/>
</dbReference>
<dbReference type="Gene3D" id="2.60.40.420">
    <property type="entry name" value="Cupredoxins - blue copper proteins"/>
    <property type="match status" value="3"/>
</dbReference>
<evidence type="ECO:0000313" key="17">
    <source>
        <dbReference type="EMBL" id="RWR78417.1"/>
    </source>
</evidence>
<dbReference type="PROSITE" id="PS00080">
    <property type="entry name" value="MULTICOPPER_OXIDASE2"/>
    <property type="match status" value="1"/>
</dbReference>
<dbReference type="InterPro" id="IPR008972">
    <property type="entry name" value="Cupredoxin"/>
</dbReference>
<dbReference type="Pfam" id="PF00394">
    <property type="entry name" value="Cu-oxidase"/>
    <property type="match status" value="1"/>
</dbReference>
<feature type="domain" description="Plastocyanin-like" evidence="14">
    <location>
        <begin position="162"/>
        <end position="312"/>
    </location>
</feature>
<evidence type="ECO:0000256" key="5">
    <source>
        <dbReference type="ARBA" id="ARBA00012297"/>
    </source>
</evidence>
<feature type="domain" description="Plastocyanin-like" evidence="16">
    <location>
        <begin position="40"/>
        <end position="149"/>
    </location>
</feature>
<comment type="subcellular location">
    <subcellularLocation>
        <location evidence="3 13">Secreted</location>
        <location evidence="3 13">Extracellular space</location>
        <location evidence="3 13">Apoplast</location>
    </subcellularLocation>
</comment>
<comment type="similarity">
    <text evidence="4 13">Belongs to the multicopper oxidase family.</text>
</comment>
<keyword evidence="11 13" id="KW-0186">Copper</keyword>
<evidence type="ECO:0000256" key="3">
    <source>
        <dbReference type="ARBA" id="ARBA00004271"/>
    </source>
</evidence>
<dbReference type="InterPro" id="IPR017761">
    <property type="entry name" value="Laccase"/>
</dbReference>
<dbReference type="NCBIfam" id="TIGR03389">
    <property type="entry name" value="laccase"/>
    <property type="match status" value="1"/>
</dbReference>
<dbReference type="InterPro" id="IPR001117">
    <property type="entry name" value="Cu-oxidase_2nd"/>
</dbReference>
<keyword evidence="12 13" id="KW-0439">Lignin degradation</keyword>
<dbReference type="Pfam" id="PF07731">
    <property type="entry name" value="Cu-oxidase_2"/>
    <property type="match status" value="1"/>
</dbReference>
<accession>A0A443NIT5</accession>